<accession>A0A8K1GRW7</accession>
<keyword evidence="2" id="KW-1185">Reference proteome</keyword>
<dbReference type="AlphaFoldDB" id="A0A8K1GRW7"/>
<dbReference type="EMBL" id="SWJQ01000051">
    <property type="protein sequence ID" value="TRZ24141.1"/>
    <property type="molecule type" value="Genomic_DNA"/>
</dbReference>
<organism evidence="1 2">
    <name type="scientific">Zosterops borbonicus</name>
    <dbReference type="NCBI Taxonomy" id="364589"/>
    <lineage>
        <taxon>Eukaryota</taxon>
        <taxon>Metazoa</taxon>
        <taxon>Chordata</taxon>
        <taxon>Craniata</taxon>
        <taxon>Vertebrata</taxon>
        <taxon>Euteleostomi</taxon>
        <taxon>Archelosauria</taxon>
        <taxon>Archosauria</taxon>
        <taxon>Dinosauria</taxon>
        <taxon>Saurischia</taxon>
        <taxon>Theropoda</taxon>
        <taxon>Coelurosauria</taxon>
        <taxon>Aves</taxon>
        <taxon>Neognathae</taxon>
        <taxon>Neoaves</taxon>
        <taxon>Telluraves</taxon>
        <taxon>Australaves</taxon>
        <taxon>Passeriformes</taxon>
        <taxon>Sylvioidea</taxon>
        <taxon>Zosteropidae</taxon>
        <taxon>Zosterops</taxon>
    </lineage>
</organism>
<sequence>MRFNKTKCHALHFGHNNPLQHYRLGSQWLDSPLEERELGYWSTAAEHEPVCAQVAKKANGILAWISNSVASRTRVVIVPLHSALAIQAAIQSHLDKFEMLAHENLMRFKKTKCNVLHLGQIHPVPTQAEDEQIESSLAEKDLWVLADERLSMTQHCELTAQKPKSSIKAKPGLHEK</sequence>
<evidence type="ECO:0000313" key="1">
    <source>
        <dbReference type="EMBL" id="TRZ24141.1"/>
    </source>
</evidence>
<gene>
    <name evidence="1" type="ORF">HGM15179_002947</name>
</gene>
<comment type="caution">
    <text evidence="1">The sequence shown here is derived from an EMBL/GenBank/DDBJ whole genome shotgun (WGS) entry which is preliminary data.</text>
</comment>
<protein>
    <submittedName>
        <fullName evidence="1">Uncharacterized protein</fullName>
    </submittedName>
</protein>
<dbReference type="Proteomes" id="UP000796761">
    <property type="component" value="Unassembled WGS sequence"/>
</dbReference>
<proteinExistence type="predicted"/>
<name>A0A8K1GRW7_9PASS</name>
<dbReference type="PANTHER" id="PTHR33332">
    <property type="entry name" value="REVERSE TRANSCRIPTASE DOMAIN-CONTAINING PROTEIN"/>
    <property type="match status" value="1"/>
</dbReference>
<evidence type="ECO:0000313" key="2">
    <source>
        <dbReference type="Proteomes" id="UP000796761"/>
    </source>
</evidence>
<reference evidence="1" key="1">
    <citation type="submission" date="2019-04" db="EMBL/GenBank/DDBJ databases">
        <title>Genome assembly of Zosterops borbonicus 15179.</title>
        <authorList>
            <person name="Leroy T."/>
            <person name="Anselmetti Y."/>
            <person name="Tilak M.-K."/>
            <person name="Nabholz B."/>
        </authorList>
    </citation>
    <scope>NUCLEOTIDE SEQUENCE</scope>
    <source>
        <strain evidence="1">HGM_15179</strain>
        <tissue evidence="1">Muscle</tissue>
    </source>
</reference>